<evidence type="ECO:0000256" key="2">
    <source>
        <dbReference type="SAM" id="Phobius"/>
    </source>
</evidence>
<feature type="region of interest" description="Disordered" evidence="1">
    <location>
        <begin position="28"/>
        <end position="84"/>
    </location>
</feature>
<comment type="caution">
    <text evidence="3">The sequence shown here is derived from an EMBL/GenBank/DDBJ whole genome shotgun (WGS) entry which is preliminary data.</text>
</comment>
<dbReference type="Proteomes" id="UP000319160">
    <property type="component" value="Unassembled WGS sequence"/>
</dbReference>
<accession>A0A553IF68</accession>
<gene>
    <name evidence="3" type="ORF">FHL15_000182</name>
</gene>
<sequence>MLGVTGDVEKKSTYGDVEVPTLWDQTTVKHHRAEVDSQVEPQGSGQCMGPRNDSAMPSLISDQDRDEKAAGEPGTKRAGRYRIGPPGRGRYGYGHRLGLTVPERWDGKSTMTHFVQKGIAKPRAAWFPTIAYRRCRALGIVEIIGFDYSVNVVVAVASVGLTKLSKSETYYWAWPCFAHRAFGTLVSFSLVSCLLAMAKKVEFPVNTLFAQPASRSPAGHPPR</sequence>
<protein>
    <submittedName>
        <fullName evidence="3">Uncharacterized protein</fullName>
    </submittedName>
</protein>
<reference evidence="4" key="1">
    <citation type="submission" date="2019-06" db="EMBL/GenBank/DDBJ databases">
        <title>Draft genome sequence of the griseofulvin-producing fungus Xylaria cubensis strain G536.</title>
        <authorList>
            <person name="Mead M.E."/>
            <person name="Raja H.A."/>
            <person name="Steenwyk J.L."/>
            <person name="Knowles S.L."/>
            <person name="Oberlies N.H."/>
            <person name="Rokas A."/>
        </authorList>
    </citation>
    <scope>NUCLEOTIDE SEQUENCE [LARGE SCALE GENOMIC DNA]</scope>
    <source>
        <strain evidence="4">G536</strain>
    </source>
</reference>
<proteinExistence type="predicted"/>
<evidence type="ECO:0000313" key="4">
    <source>
        <dbReference type="Proteomes" id="UP000319160"/>
    </source>
</evidence>
<name>A0A553IF68_9PEZI</name>
<organism evidence="3 4">
    <name type="scientific">Xylaria flabelliformis</name>
    <dbReference type="NCBI Taxonomy" id="2512241"/>
    <lineage>
        <taxon>Eukaryota</taxon>
        <taxon>Fungi</taxon>
        <taxon>Dikarya</taxon>
        <taxon>Ascomycota</taxon>
        <taxon>Pezizomycotina</taxon>
        <taxon>Sordariomycetes</taxon>
        <taxon>Xylariomycetidae</taxon>
        <taxon>Xylariales</taxon>
        <taxon>Xylariaceae</taxon>
        <taxon>Xylaria</taxon>
    </lineage>
</organism>
<keyword evidence="2" id="KW-1133">Transmembrane helix</keyword>
<keyword evidence="2" id="KW-0472">Membrane</keyword>
<feature type="transmembrane region" description="Helical" evidence="2">
    <location>
        <begin position="177"/>
        <end position="198"/>
    </location>
</feature>
<keyword evidence="2" id="KW-0812">Transmembrane</keyword>
<feature type="transmembrane region" description="Helical" evidence="2">
    <location>
        <begin position="137"/>
        <end position="157"/>
    </location>
</feature>
<dbReference type="AlphaFoldDB" id="A0A553IF68"/>
<dbReference type="EMBL" id="VFLP01000001">
    <property type="protein sequence ID" value="TRX98840.1"/>
    <property type="molecule type" value="Genomic_DNA"/>
</dbReference>
<keyword evidence="4" id="KW-1185">Reference proteome</keyword>
<evidence type="ECO:0000256" key="1">
    <source>
        <dbReference type="SAM" id="MobiDB-lite"/>
    </source>
</evidence>
<evidence type="ECO:0000313" key="3">
    <source>
        <dbReference type="EMBL" id="TRX98840.1"/>
    </source>
</evidence>